<dbReference type="AlphaFoldDB" id="A0A1D8A344"/>
<dbReference type="PROSITE" id="PS51679">
    <property type="entry name" value="SAM_MT_C5"/>
    <property type="match status" value="1"/>
</dbReference>
<dbReference type="EMBL" id="CP017075">
    <property type="protein sequence ID" value="AOR76514.1"/>
    <property type="molecule type" value="Genomic_DNA"/>
</dbReference>
<proteinExistence type="inferred from homology"/>
<evidence type="ECO:0000313" key="10">
    <source>
        <dbReference type="Proteomes" id="UP000094626"/>
    </source>
</evidence>
<sequence length="583" mass="61799">MIRFGSVCSGIEAASVAWHPLGWRAAWFAEVDRAASEVLAHRFPDVPNYGDMTLLAGMVRRREIEAPDVLVGGTPCQSFSVAGLRGGLQDARGQLTIAFIDLANAIDEIRIPDRMPPVIVVWENVPGILTHADNPLGCFLAGLAGDDEALEPGPRPDDGRSAAYWTWDKKARHHRAKWPNSGAACGPQRAVAWRILNAEFFGLAQRRRRVFAVASARPGFDPTGVLLEFEGVRRDTAPRREAGEGLTHPVAPCLTSSGRGVERTGDTRGQDAVVAVIDDGGRVRGAAGVGFAIPTWWDGRDVSQTLDAVLHKGQTMPEKNRFPAVLQPIAFSTKDYGGDAASEKDPTLRSMGHSGSHANGGGQIGVAYAFQPRIARNGRGDMGDCVNALTAQAGETGKGDAAPCVAYEVTPFDTTQITSPGNYSNPQPGDPCHPLAAGAHPPAVCVTGTVTHTLKAEGFDASEDGTGRGQPIVVHGTQDPCVGEIAFALGRNNGGENVILPATRMAVRRLMPVECERLQGFPDGWTDVPAGKSRKPAADGPRYKQLGNSMATNVMAWIGRRIAAQLGSNGGPPLDDEFEALLG</sequence>
<accession>A0A1D8A344</accession>
<feature type="region of interest" description="Disordered" evidence="8">
    <location>
        <begin position="336"/>
        <end position="357"/>
    </location>
</feature>
<dbReference type="InterPro" id="IPR001525">
    <property type="entry name" value="C5_MeTfrase"/>
</dbReference>
<dbReference type="Gene3D" id="3.90.120.10">
    <property type="entry name" value="DNA Methylase, subunit A, domain 2"/>
    <property type="match status" value="1"/>
</dbReference>
<comment type="catalytic activity">
    <reaction evidence="6">
        <text>a 2'-deoxycytidine in DNA + S-adenosyl-L-methionine = a 5-methyl-2'-deoxycytidine in DNA + S-adenosyl-L-homocysteine + H(+)</text>
        <dbReference type="Rhea" id="RHEA:13681"/>
        <dbReference type="Rhea" id="RHEA-COMP:11369"/>
        <dbReference type="Rhea" id="RHEA-COMP:11370"/>
        <dbReference type="ChEBI" id="CHEBI:15378"/>
        <dbReference type="ChEBI" id="CHEBI:57856"/>
        <dbReference type="ChEBI" id="CHEBI:59789"/>
        <dbReference type="ChEBI" id="CHEBI:85452"/>
        <dbReference type="ChEBI" id="CHEBI:85454"/>
        <dbReference type="EC" id="2.1.1.37"/>
    </reaction>
</comment>
<evidence type="ECO:0000256" key="6">
    <source>
        <dbReference type="ARBA" id="ARBA00047422"/>
    </source>
</evidence>
<organism evidence="9 10">
    <name type="scientific">Novosphingobium resinovorum</name>
    <dbReference type="NCBI Taxonomy" id="158500"/>
    <lineage>
        <taxon>Bacteria</taxon>
        <taxon>Pseudomonadati</taxon>
        <taxon>Pseudomonadota</taxon>
        <taxon>Alphaproteobacteria</taxon>
        <taxon>Sphingomonadales</taxon>
        <taxon>Sphingomonadaceae</taxon>
        <taxon>Novosphingobium</taxon>
    </lineage>
</organism>
<feature type="active site" evidence="7">
    <location>
        <position position="76"/>
    </location>
</feature>
<keyword evidence="4 7" id="KW-0949">S-adenosyl-L-methionine</keyword>
<dbReference type="GO" id="GO:0003886">
    <property type="term" value="F:DNA (cytosine-5-)-methyltransferase activity"/>
    <property type="evidence" value="ECO:0007669"/>
    <property type="project" value="UniProtKB-EC"/>
</dbReference>
<keyword evidence="3 7" id="KW-0808">Transferase</keyword>
<name>A0A1D8A344_9SPHN</name>
<keyword evidence="10" id="KW-1185">Reference proteome</keyword>
<protein>
    <recommendedName>
        <fullName evidence="1">DNA (cytosine-5-)-methyltransferase</fullName>
        <ecNumber evidence="1">2.1.1.37</ecNumber>
    </recommendedName>
</protein>
<evidence type="ECO:0000256" key="8">
    <source>
        <dbReference type="SAM" id="MobiDB-lite"/>
    </source>
</evidence>
<dbReference type="Proteomes" id="UP000094626">
    <property type="component" value="Chromosome"/>
</dbReference>
<evidence type="ECO:0000256" key="5">
    <source>
        <dbReference type="ARBA" id="ARBA00022747"/>
    </source>
</evidence>
<dbReference type="InterPro" id="IPR018117">
    <property type="entry name" value="C5_DNA_meth_AS"/>
</dbReference>
<evidence type="ECO:0000313" key="9">
    <source>
        <dbReference type="EMBL" id="AOR76514.1"/>
    </source>
</evidence>
<dbReference type="RefSeq" id="WP_069707925.1">
    <property type="nucleotide sequence ID" value="NZ_CP017075.1"/>
</dbReference>
<evidence type="ECO:0000256" key="2">
    <source>
        <dbReference type="ARBA" id="ARBA00022603"/>
    </source>
</evidence>
<dbReference type="Pfam" id="PF00145">
    <property type="entry name" value="DNA_methylase"/>
    <property type="match status" value="2"/>
</dbReference>
<dbReference type="InterPro" id="IPR029063">
    <property type="entry name" value="SAM-dependent_MTases_sf"/>
</dbReference>
<dbReference type="InterPro" id="IPR050750">
    <property type="entry name" value="C5-MTase"/>
</dbReference>
<dbReference type="REBASE" id="161849">
    <property type="entry name" value="M.NreSA1ORF6985P"/>
</dbReference>
<keyword evidence="2 7" id="KW-0489">Methyltransferase</keyword>
<dbReference type="EC" id="2.1.1.37" evidence="1"/>
<evidence type="ECO:0000256" key="1">
    <source>
        <dbReference type="ARBA" id="ARBA00011975"/>
    </source>
</evidence>
<dbReference type="Gene3D" id="3.40.50.150">
    <property type="entry name" value="Vaccinia Virus protein VP39"/>
    <property type="match status" value="1"/>
</dbReference>
<keyword evidence="5" id="KW-0680">Restriction system</keyword>
<reference evidence="10" key="1">
    <citation type="journal article" date="2017" name="J. Biotechnol.">
        <title>Complete genome sequence of Novosphingobium resinovorum SA1, a versatile xenobiotic-degrading bacterium capable of utilizing sulfanilic acid.</title>
        <authorList>
            <person name="Hegedus B."/>
            <person name="Kos P.B."/>
            <person name="Balint B."/>
            <person name="Maroti G."/>
            <person name="Gan H.M."/>
            <person name="Perei K."/>
            <person name="Rakhely G."/>
        </authorList>
    </citation>
    <scope>NUCLEOTIDE SEQUENCE [LARGE SCALE GENOMIC DNA]</scope>
    <source>
        <strain evidence="10">SA1</strain>
    </source>
</reference>
<dbReference type="PANTHER" id="PTHR46098:SF1">
    <property type="entry name" value="TRNA (CYTOSINE(38)-C(5))-METHYLTRANSFERASE"/>
    <property type="match status" value="1"/>
</dbReference>
<comment type="similarity">
    <text evidence="7">Belongs to the class I-like SAM-binding methyltransferase superfamily. C5-methyltransferase family.</text>
</comment>
<dbReference type="GO" id="GO:0032259">
    <property type="term" value="P:methylation"/>
    <property type="evidence" value="ECO:0007669"/>
    <property type="project" value="UniProtKB-KW"/>
</dbReference>
<dbReference type="GO" id="GO:0009307">
    <property type="term" value="P:DNA restriction-modification system"/>
    <property type="evidence" value="ECO:0007669"/>
    <property type="project" value="UniProtKB-KW"/>
</dbReference>
<dbReference type="PROSITE" id="PS00094">
    <property type="entry name" value="C5_MTASE_1"/>
    <property type="match status" value="1"/>
</dbReference>
<evidence type="ECO:0000256" key="3">
    <source>
        <dbReference type="ARBA" id="ARBA00022679"/>
    </source>
</evidence>
<evidence type="ECO:0000256" key="7">
    <source>
        <dbReference type="PROSITE-ProRule" id="PRU01016"/>
    </source>
</evidence>
<dbReference type="SUPFAM" id="SSF53335">
    <property type="entry name" value="S-adenosyl-L-methionine-dependent methyltransferases"/>
    <property type="match status" value="1"/>
</dbReference>
<dbReference type="KEGG" id="nre:BES08_06985"/>
<evidence type="ECO:0000256" key="4">
    <source>
        <dbReference type="ARBA" id="ARBA00022691"/>
    </source>
</evidence>
<gene>
    <name evidence="9" type="ORF">BES08_06985</name>
</gene>
<dbReference type="PANTHER" id="PTHR46098">
    <property type="entry name" value="TRNA (CYTOSINE(38)-C(5))-METHYLTRANSFERASE"/>
    <property type="match status" value="1"/>
</dbReference>